<dbReference type="InterPro" id="IPR024571">
    <property type="entry name" value="ERAP1-like_C_dom"/>
</dbReference>
<dbReference type="EMBL" id="CAJPEV010000633">
    <property type="protein sequence ID" value="CAG0887113.1"/>
    <property type="molecule type" value="Genomic_DNA"/>
</dbReference>
<evidence type="ECO:0000313" key="4">
    <source>
        <dbReference type="Proteomes" id="UP000677054"/>
    </source>
</evidence>
<dbReference type="AlphaFoldDB" id="A0A7R8X5H3"/>
<dbReference type="Pfam" id="PF11838">
    <property type="entry name" value="ERAP1_C"/>
    <property type="match status" value="1"/>
</dbReference>
<protein>
    <recommendedName>
        <fullName evidence="2">ERAP1-like C-terminal domain-containing protein</fullName>
    </recommendedName>
</protein>
<evidence type="ECO:0000313" key="3">
    <source>
        <dbReference type="EMBL" id="CAD7244421.1"/>
    </source>
</evidence>
<reference evidence="3" key="1">
    <citation type="submission" date="2020-11" db="EMBL/GenBank/DDBJ databases">
        <authorList>
            <person name="Tran Van P."/>
        </authorList>
    </citation>
    <scope>NUCLEOTIDE SEQUENCE</scope>
</reference>
<dbReference type="Gene3D" id="1.25.50.20">
    <property type="match status" value="1"/>
</dbReference>
<accession>A0A7R8X5H3</accession>
<gene>
    <name evidence="3" type="ORF">DSTB1V02_LOCUS4318</name>
</gene>
<organism evidence="3">
    <name type="scientific">Darwinula stevensoni</name>
    <dbReference type="NCBI Taxonomy" id="69355"/>
    <lineage>
        <taxon>Eukaryota</taxon>
        <taxon>Metazoa</taxon>
        <taxon>Ecdysozoa</taxon>
        <taxon>Arthropoda</taxon>
        <taxon>Crustacea</taxon>
        <taxon>Oligostraca</taxon>
        <taxon>Ostracoda</taxon>
        <taxon>Podocopa</taxon>
        <taxon>Podocopida</taxon>
        <taxon>Darwinulocopina</taxon>
        <taxon>Darwinuloidea</taxon>
        <taxon>Darwinulidae</taxon>
        <taxon>Darwinula</taxon>
    </lineage>
</organism>
<feature type="region of interest" description="Disordered" evidence="1">
    <location>
        <begin position="1"/>
        <end position="26"/>
    </location>
</feature>
<name>A0A7R8X5H3_9CRUS</name>
<dbReference type="Proteomes" id="UP000677054">
    <property type="component" value="Unassembled WGS sequence"/>
</dbReference>
<evidence type="ECO:0000259" key="2">
    <source>
        <dbReference type="Pfam" id="PF11838"/>
    </source>
</evidence>
<keyword evidence="4" id="KW-1185">Reference proteome</keyword>
<dbReference type="OrthoDB" id="275509at2759"/>
<evidence type="ECO:0000256" key="1">
    <source>
        <dbReference type="SAM" id="MobiDB-lite"/>
    </source>
</evidence>
<dbReference type="EMBL" id="LR900150">
    <property type="protein sequence ID" value="CAD7244421.1"/>
    <property type="molecule type" value="Genomic_DNA"/>
</dbReference>
<proteinExistence type="predicted"/>
<feature type="domain" description="ERAP1-like C-terminal" evidence="2">
    <location>
        <begin position="24"/>
        <end position="116"/>
    </location>
</feature>
<sequence>METRVLEGEEEEDRNADTPRASGGDEVRIPDTVSIVLSVAEHKEGRDLAWKFLQENWPELSRRYGAGFHMTRLLQGVTGHYCLESQAEEVKIYFQDLASRDENSPKRVFDQCIENIWIQARWCQRDLFNCLA</sequence>